<dbReference type="RefSeq" id="WP_126790682.1">
    <property type="nucleotide sequence ID" value="NZ_PIPI01000001.1"/>
</dbReference>
<feature type="transmembrane region" description="Helical" evidence="1">
    <location>
        <begin position="539"/>
        <end position="557"/>
    </location>
</feature>
<comment type="caution">
    <text evidence="3">The sequence shown here is derived from an EMBL/GenBank/DDBJ whole genome shotgun (WGS) entry which is preliminary data.</text>
</comment>
<evidence type="ECO:0000313" key="3">
    <source>
        <dbReference type="EMBL" id="RUO21656.1"/>
    </source>
</evidence>
<dbReference type="InterPro" id="IPR022562">
    <property type="entry name" value="DUF3466"/>
</dbReference>
<organism evidence="3 4">
    <name type="scientific">Aliidiomarina haloalkalitolerans</name>
    <dbReference type="NCBI Taxonomy" id="859059"/>
    <lineage>
        <taxon>Bacteria</taxon>
        <taxon>Pseudomonadati</taxon>
        <taxon>Pseudomonadota</taxon>
        <taxon>Gammaproteobacteria</taxon>
        <taxon>Alteromonadales</taxon>
        <taxon>Idiomarinaceae</taxon>
        <taxon>Aliidiomarina</taxon>
    </lineage>
</organism>
<accession>A0A432VYD2</accession>
<keyword evidence="1" id="KW-1133">Transmembrane helix</keyword>
<dbReference type="AlphaFoldDB" id="A0A432VYD2"/>
<reference evidence="3 4" key="1">
    <citation type="journal article" date="2011" name="Front. Microbiol.">
        <title>Genomic signatures of strain selection and enhancement in Bacillus atrophaeus var. globigii, a historical biowarfare simulant.</title>
        <authorList>
            <person name="Gibbons H.S."/>
            <person name="Broomall S.M."/>
            <person name="McNew L.A."/>
            <person name="Daligault H."/>
            <person name="Chapman C."/>
            <person name="Bruce D."/>
            <person name="Karavis M."/>
            <person name="Krepps M."/>
            <person name="McGregor P.A."/>
            <person name="Hong C."/>
            <person name="Park K.H."/>
            <person name="Akmal A."/>
            <person name="Feldman A."/>
            <person name="Lin J.S."/>
            <person name="Chang W.E."/>
            <person name="Higgs B.W."/>
            <person name="Demirev P."/>
            <person name="Lindquist J."/>
            <person name="Liem A."/>
            <person name="Fochler E."/>
            <person name="Read T.D."/>
            <person name="Tapia R."/>
            <person name="Johnson S."/>
            <person name="Bishop-Lilly K.A."/>
            <person name="Detter C."/>
            <person name="Han C."/>
            <person name="Sozhamannan S."/>
            <person name="Rosenzweig C.N."/>
            <person name="Skowronski E.W."/>
        </authorList>
    </citation>
    <scope>NUCLEOTIDE SEQUENCE [LARGE SCALE GENOMIC DNA]</scope>
    <source>
        <strain evidence="3 4">AK5</strain>
    </source>
</reference>
<evidence type="ECO:0000256" key="1">
    <source>
        <dbReference type="SAM" id="Phobius"/>
    </source>
</evidence>
<keyword evidence="1" id="KW-0812">Transmembrane</keyword>
<dbReference type="EMBL" id="PIPI01000001">
    <property type="protein sequence ID" value="RUO21656.1"/>
    <property type="molecule type" value="Genomic_DNA"/>
</dbReference>
<protein>
    <recommendedName>
        <fullName evidence="5">DUF3466 domain-containing protein</fullName>
    </recommendedName>
</protein>
<keyword evidence="4" id="KW-1185">Reference proteome</keyword>
<name>A0A432VYD2_9GAMM</name>
<keyword evidence="2" id="KW-0732">Signal</keyword>
<gene>
    <name evidence="3" type="ORF">CWE06_02045</name>
</gene>
<sequence length="564" mass="61804">MRRTKISLAIAALAATSLSMAHADVGYRVTDIGSVDGVLHTVPRDLNNQGQIVGQLADLRNQNIRFELLDPEDFPFLGEDVDMTDLTEEQQLRVRNALINGTQIGGNPKFQKIAVELGYLFQGGNLSEVAGFDSLDSETGLRTDSVDLRLRAINDQGIMVGQSALPFYWGEGTDLEGEEARFHLRDGFPVAAWTDGVEFKLVGTDPDKILGGVSGFTDINNNNVAVGFGTFLNGVRLEQIYEQCTTEVDEDGEAINLEPLSACLYRFWYNNSSRVGVNAPITEERAFVWELSATGDVLDSRSFGVAFDPEEDEEDPWQTVRYVSMANAINDNGIIVGSSVRQLVQGAFTRATLFTDEGVVKGFADDSPYRDVSSFIDVNNANIAVGSATVFAFGVQRQRMFYMDVSNGPGEAVFPNGLFVDTNWTPRAINNHGQVVGAATLRSVQGVQARNVGFLYDINTDMTYDLNSFLPCNSGYNINEAVAINDNGEIVVTAVRNMEVSVDGEPVNVNRLRTLILTPDSSETGCQEQSDDQTSRKGAAFHPVWLAFLGFFSLIAIRRQKSKR</sequence>
<evidence type="ECO:0000256" key="2">
    <source>
        <dbReference type="SAM" id="SignalP"/>
    </source>
</evidence>
<dbReference type="OrthoDB" id="6219137at2"/>
<keyword evidence="1" id="KW-0472">Membrane</keyword>
<evidence type="ECO:0000313" key="4">
    <source>
        <dbReference type="Proteomes" id="UP000288212"/>
    </source>
</evidence>
<feature type="signal peptide" evidence="2">
    <location>
        <begin position="1"/>
        <end position="23"/>
    </location>
</feature>
<dbReference type="Proteomes" id="UP000288212">
    <property type="component" value="Unassembled WGS sequence"/>
</dbReference>
<evidence type="ECO:0008006" key="5">
    <source>
        <dbReference type="Google" id="ProtNLM"/>
    </source>
</evidence>
<feature type="chain" id="PRO_5019375742" description="DUF3466 domain-containing protein" evidence="2">
    <location>
        <begin position="24"/>
        <end position="564"/>
    </location>
</feature>
<dbReference type="Pfam" id="PF11949">
    <property type="entry name" value="DUF3466"/>
    <property type="match status" value="1"/>
</dbReference>
<proteinExistence type="predicted"/>